<dbReference type="Pfam" id="PF13246">
    <property type="entry name" value="Cation_ATPase"/>
    <property type="match status" value="1"/>
</dbReference>
<dbReference type="PANTHER" id="PTHR24093:SF454">
    <property type="entry name" value="CATION-TRANSPORTING P-TYPE ATPASE C-TERMINAL DOMAIN-CONTAINING PROTEIN"/>
    <property type="match status" value="1"/>
</dbReference>
<evidence type="ECO:0000256" key="2">
    <source>
        <dbReference type="ARBA" id="ARBA00022842"/>
    </source>
</evidence>
<dbReference type="GO" id="GO:0005388">
    <property type="term" value="F:P-type calcium transporter activity"/>
    <property type="evidence" value="ECO:0007669"/>
    <property type="project" value="TreeGrafter"/>
</dbReference>
<organism evidence="6 7">
    <name type="scientific">Carya illinoinensis</name>
    <name type="common">Pecan</name>
    <dbReference type="NCBI Taxonomy" id="32201"/>
    <lineage>
        <taxon>Eukaryota</taxon>
        <taxon>Viridiplantae</taxon>
        <taxon>Streptophyta</taxon>
        <taxon>Embryophyta</taxon>
        <taxon>Tracheophyta</taxon>
        <taxon>Spermatophyta</taxon>
        <taxon>Magnoliopsida</taxon>
        <taxon>eudicotyledons</taxon>
        <taxon>Gunneridae</taxon>
        <taxon>Pentapetalae</taxon>
        <taxon>rosids</taxon>
        <taxon>fabids</taxon>
        <taxon>Fagales</taxon>
        <taxon>Juglandaceae</taxon>
        <taxon>Carya</taxon>
    </lineage>
</organism>
<feature type="transmembrane region" description="Helical" evidence="3">
    <location>
        <begin position="966"/>
        <end position="985"/>
    </location>
</feature>
<evidence type="ECO:0000313" key="7">
    <source>
        <dbReference type="Proteomes" id="UP000811246"/>
    </source>
</evidence>
<evidence type="ECO:0000259" key="4">
    <source>
        <dbReference type="Pfam" id="PF00122"/>
    </source>
</evidence>
<feature type="transmembrane region" description="Helical" evidence="3">
    <location>
        <begin position="427"/>
        <end position="445"/>
    </location>
</feature>
<protein>
    <recommendedName>
        <fullName evidence="8">Calcium-transporting ATPase</fullName>
    </recommendedName>
</protein>
<dbReference type="GO" id="GO:0046872">
    <property type="term" value="F:metal ion binding"/>
    <property type="evidence" value="ECO:0007669"/>
    <property type="project" value="UniProtKB-KW"/>
</dbReference>
<dbReference type="Pfam" id="PF00689">
    <property type="entry name" value="Cation_ATPase_C"/>
    <property type="match status" value="1"/>
</dbReference>
<feature type="domain" description="P-type ATPase A" evidence="4">
    <location>
        <begin position="253"/>
        <end position="347"/>
    </location>
</feature>
<evidence type="ECO:0000256" key="3">
    <source>
        <dbReference type="SAM" id="Phobius"/>
    </source>
</evidence>
<feature type="transmembrane region" description="Helical" evidence="3">
    <location>
        <begin position="1032"/>
        <end position="1052"/>
    </location>
</feature>
<keyword evidence="3" id="KW-0472">Membrane</keyword>
<proteinExistence type="predicted"/>
<evidence type="ECO:0000313" key="6">
    <source>
        <dbReference type="EMBL" id="KAG6724674.1"/>
    </source>
</evidence>
<dbReference type="InterPro" id="IPR059000">
    <property type="entry name" value="ATPase_P-type_domA"/>
</dbReference>
<gene>
    <name evidence="6" type="ORF">I3842_03G269000</name>
</gene>
<dbReference type="PANTHER" id="PTHR24093">
    <property type="entry name" value="CATION TRANSPORTING ATPASE"/>
    <property type="match status" value="1"/>
</dbReference>
<dbReference type="Pfam" id="PF00122">
    <property type="entry name" value="E1-E2_ATPase"/>
    <property type="match status" value="1"/>
</dbReference>
<keyword evidence="2" id="KW-0460">Magnesium</keyword>
<keyword evidence="3" id="KW-0812">Transmembrane</keyword>
<dbReference type="EMBL" id="CM031827">
    <property type="protein sequence ID" value="KAG6724674.1"/>
    <property type="molecule type" value="Genomic_DNA"/>
</dbReference>
<comment type="caution">
    <text evidence="6">The sequence shown here is derived from an EMBL/GenBank/DDBJ whole genome shotgun (WGS) entry which is preliminary data.</text>
</comment>
<feature type="transmembrane region" description="Helical" evidence="3">
    <location>
        <begin position="900"/>
        <end position="921"/>
    </location>
</feature>
<dbReference type="GO" id="GO:0005886">
    <property type="term" value="C:plasma membrane"/>
    <property type="evidence" value="ECO:0007669"/>
    <property type="project" value="TreeGrafter"/>
</dbReference>
<feature type="transmembrane region" description="Helical" evidence="3">
    <location>
        <begin position="220"/>
        <end position="240"/>
    </location>
</feature>
<evidence type="ECO:0000259" key="5">
    <source>
        <dbReference type="Pfam" id="PF00689"/>
    </source>
</evidence>
<feature type="transmembrane region" description="Helical" evidence="3">
    <location>
        <begin position="369"/>
        <end position="391"/>
    </location>
</feature>
<dbReference type="Proteomes" id="UP000811246">
    <property type="component" value="Chromosome 3"/>
</dbReference>
<reference evidence="6" key="1">
    <citation type="submission" date="2021-01" db="EMBL/GenBank/DDBJ databases">
        <authorList>
            <person name="Lovell J.T."/>
            <person name="Bentley N."/>
            <person name="Bhattarai G."/>
            <person name="Jenkins J.W."/>
            <person name="Sreedasyam A."/>
            <person name="Alarcon Y."/>
            <person name="Bock C."/>
            <person name="Boston L."/>
            <person name="Carlson J."/>
            <person name="Cervantes K."/>
            <person name="Clermont K."/>
            <person name="Krom N."/>
            <person name="Kubenka K."/>
            <person name="Mamidi S."/>
            <person name="Mattison C."/>
            <person name="Monteros M."/>
            <person name="Pisani C."/>
            <person name="Plott C."/>
            <person name="Rajasekar S."/>
            <person name="Rhein H.S."/>
            <person name="Rohla C."/>
            <person name="Song M."/>
            <person name="Hilaire R.S."/>
            <person name="Shu S."/>
            <person name="Wells L."/>
            <person name="Wang X."/>
            <person name="Webber J."/>
            <person name="Heerema R.J."/>
            <person name="Klein P."/>
            <person name="Conner P."/>
            <person name="Grauke L."/>
            <person name="Grimwood J."/>
            <person name="Schmutz J."/>
            <person name="Randall J.J."/>
        </authorList>
    </citation>
    <scope>NUCLEOTIDE SEQUENCE</scope>
    <source>
        <tissue evidence="6">Leaf</tissue>
    </source>
</reference>
<feature type="domain" description="Cation-transporting P-type ATPase C-terminal" evidence="5">
    <location>
        <begin position="855"/>
        <end position="1021"/>
    </location>
</feature>
<dbReference type="AlphaFoldDB" id="A0A922K118"/>
<feature type="transmembrane region" description="Helical" evidence="3">
    <location>
        <begin position="1000"/>
        <end position="1020"/>
    </location>
</feature>
<feature type="transmembrane region" description="Helical" evidence="3">
    <location>
        <begin position="188"/>
        <end position="208"/>
    </location>
</feature>
<evidence type="ECO:0000256" key="1">
    <source>
        <dbReference type="ARBA" id="ARBA00022723"/>
    </source>
</evidence>
<dbReference type="InterPro" id="IPR006068">
    <property type="entry name" value="ATPase_P-typ_cation-transptr_C"/>
</dbReference>
<name>A0A922K118_CARIL</name>
<keyword evidence="3" id="KW-1133">Transmembrane helix</keyword>
<sequence>MLLNNPHQSGDGDGENSLSAGLLIKSTVATRTAASRLWRRSTLYIKIVNFLRKGPIGEKPPLPSCLPYASCPQEHVPAAAGSNQCKLTSPSHVIDVRSDKGEEEIHEEGILPDDRVVQDQDVVRNIVKERDLNSLRKLGGVDRAVTLLAGSHDMQDGIDGSEVQQVWSTTNNVPIDEKGFWHFFRDVCFSYQNVLLFISAALAFAIDIKEHGPKYGWHDGVAILVAAVLIVAFFSVGKFLQEGKKKKTLLENMNKRDVEVVRSGSLKNTTISDVVVGDIVVLNSNNRVPADGLLVEGEDLEVDEVLKPKIDRDQNPFLFSGSKVVKGRGRMLVTSVGVNTAMGNALSFVTQDPEEKTLLQARIEKTNDYIEFLALSVSVLIAFVMVIRLFCHRHNSSKDLPEIKGNVSVDMVMKILGRISVISQGKIWILTSALTAMLIGIQHGMQLVIPISLCHWKEMVQSSEADIHNLSACCTMGLVNVICIESTGGLMCELEVTVEKIFVDEKDISNCVNSETGHFVREALHQALIGLSVLAPTIPSGLCTGALSYWLRSKADLSTEDWAQSFDILKCTESSSVKKVGGVLMRRKDEEQILHLHWNGAASTILGMCSHYYDSMGGRHAMQDQLNKFEQMIKEMEGNGLRPIAFAHRQNENQEIVEEGLNLLALVGLKYTCQEETRSAVEILRNAGVCIKLVSEDEPPAVKAIACGLGIFTPGSNNVELRGEQIRELISNGNIEEVELANVIGSCLPEDKLCMIQELQQRGHIVAFFGGMTASDALALKEANLGITMDGLSTELARQSSDVTFSFKRFDSLGTILKYGRCGYHNIQQFSQVQLTTCISGLLVALVTTTITGTSPITGLALFWVNWQMCLLGSQVMLMELKSQELLTNKPVIGPLITKVMWINIAIQVIYQASVFLIFQFKGQDIPNMNDDVRETMIFNAFFLCQIFHQFNAMDLGKKQVLSDVLHNWPFLVTLAAVMGMQVLVTERLGIATSFVRLNAVQWVSCFLVAALSWGFDLALKSLAIVFTKCFAPVLFAVLIIMLLFSAMPALVDVVNRYDNIPSGWE</sequence>
<accession>A0A922K118</accession>
<keyword evidence="1" id="KW-0479">Metal-binding</keyword>
<evidence type="ECO:0008006" key="8">
    <source>
        <dbReference type="Google" id="ProtNLM"/>
    </source>
</evidence>